<dbReference type="PROSITE" id="PS50110">
    <property type="entry name" value="RESPONSE_REGULATORY"/>
    <property type="match status" value="1"/>
</dbReference>
<dbReference type="CDD" id="cd17546">
    <property type="entry name" value="REC_hyHK_CKI1_RcsC-like"/>
    <property type="match status" value="1"/>
</dbReference>
<evidence type="ECO:0000256" key="4">
    <source>
        <dbReference type="SAM" id="MobiDB-lite"/>
    </source>
</evidence>
<dbReference type="InterPro" id="IPR000014">
    <property type="entry name" value="PAS"/>
</dbReference>
<keyword evidence="2" id="KW-0902">Two-component regulatory system</keyword>
<dbReference type="InterPro" id="IPR003661">
    <property type="entry name" value="HisK_dim/P_dom"/>
</dbReference>
<dbReference type="CDD" id="cd00130">
    <property type="entry name" value="PAS"/>
    <property type="match status" value="1"/>
</dbReference>
<dbReference type="InterPro" id="IPR036097">
    <property type="entry name" value="HisK_dim/P_sf"/>
</dbReference>
<dbReference type="InterPro" id="IPR013655">
    <property type="entry name" value="PAS_fold_3"/>
</dbReference>
<dbReference type="PANTHER" id="PTHR45339">
    <property type="entry name" value="HYBRID SIGNAL TRANSDUCTION HISTIDINE KINASE J"/>
    <property type="match status" value="1"/>
</dbReference>
<dbReference type="InterPro" id="IPR035965">
    <property type="entry name" value="PAS-like_dom_sf"/>
</dbReference>
<feature type="modified residue" description="4-aspartylphosphate" evidence="3">
    <location>
        <position position="952"/>
    </location>
</feature>
<dbReference type="Proteomes" id="UP001309876">
    <property type="component" value="Unassembled WGS sequence"/>
</dbReference>
<dbReference type="Pfam" id="PF00512">
    <property type="entry name" value="HisKA"/>
    <property type="match status" value="1"/>
</dbReference>
<dbReference type="PROSITE" id="PS50112">
    <property type="entry name" value="PAS"/>
    <property type="match status" value="1"/>
</dbReference>
<dbReference type="PROSITE" id="PS50109">
    <property type="entry name" value="HIS_KIN"/>
    <property type="match status" value="1"/>
</dbReference>
<comment type="caution">
    <text evidence="9">The sequence shown here is derived from an EMBL/GenBank/DDBJ whole genome shotgun (WGS) entry which is preliminary data.</text>
</comment>
<dbReference type="SMART" id="SM00448">
    <property type="entry name" value="REC"/>
    <property type="match status" value="1"/>
</dbReference>
<feature type="domain" description="PAS" evidence="7">
    <location>
        <begin position="321"/>
        <end position="391"/>
    </location>
</feature>
<dbReference type="Gene3D" id="3.40.50.2300">
    <property type="match status" value="1"/>
</dbReference>
<dbReference type="InterPro" id="IPR005467">
    <property type="entry name" value="His_kinase_dom"/>
</dbReference>
<gene>
    <name evidence="9" type="ORF">LTR05_008602</name>
</gene>
<dbReference type="Gene3D" id="1.10.287.130">
    <property type="match status" value="1"/>
</dbReference>
<protein>
    <recommendedName>
        <fullName evidence="11">Histidine kinase</fullName>
    </recommendedName>
</protein>
<evidence type="ECO:0000256" key="2">
    <source>
        <dbReference type="ARBA" id="ARBA00023012"/>
    </source>
</evidence>
<dbReference type="EMBL" id="JAVRRJ010000014">
    <property type="protein sequence ID" value="KAK5080491.1"/>
    <property type="molecule type" value="Genomic_DNA"/>
</dbReference>
<dbReference type="SMART" id="SM00387">
    <property type="entry name" value="HATPase_c"/>
    <property type="match status" value="1"/>
</dbReference>
<feature type="compositionally biased region" description="Low complexity" evidence="4">
    <location>
        <begin position="829"/>
        <end position="845"/>
    </location>
</feature>
<dbReference type="Pfam" id="PF08447">
    <property type="entry name" value="PAS_3"/>
    <property type="match status" value="1"/>
</dbReference>
<feature type="compositionally biased region" description="Low complexity" evidence="4">
    <location>
        <begin position="865"/>
        <end position="876"/>
    </location>
</feature>
<proteinExistence type="predicted"/>
<dbReference type="InterPro" id="IPR036890">
    <property type="entry name" value="HATPase_C_sf"/>
</dbReference>
<dbReference type="SUPFAM" id="SSF55874">
    <property type="entry name" value="ATPase domain of HSP90 chaperone/DNA topoisomerase II/histidine kinase"/>
    <property type="match status" value="1"/>
</dbReference>
<feature type="domain" description="PAC" evidence="8">
    <location>
        <begin position="394"/>
        <end position="446"/>
    </location>
</feature>
<dbReference type="CDD" id="cd16922">
    <property type="entry name" value="HATPase_EvgS-ArcB-TorS-like"/>
    <property type="match status" value="1"/>
</dbReference>
<dbReference type="SMART" id="SM00091">
    <property type="entry name" value="PAS"/>
    <property type="match status" value="2"/>
</dbReference>
<dbReference type="Pfam" id="PF00072">
    <property type="entry name" value="Response_reg"/>
    <property type="match status" value="1"/>
</dbReference>
<dbReference type="PRINTS" id="PR00344">
    <property type="entry name" value="BCTRLSENSOR"/>
</dbReference>
<name>A0AAN7QPL0_9EURO</name>
<organism evidence="9 10">
    <name type="scientific">Lithohypha guttulata</name>
    <dbReference type="NCBI Taxonomy" id="1690604"/>
    <lineage>
        <taxon>Eukaryota</taxon>
        <taxon>Fungi</taxon>
        <taxon>Dikarya</taxon>
        <taxon>Ascomycota</taxon>
        <taxon>Pezizomycotina</taxon>
        <taxon>Eurotiomycetes</taxon>
        <taxon>Chaetothyriomycetidae</taxon>
        <taxon>Chaetothyriales</taxon>
        <taxon>Trichomeriaceae</taxon>
        <taxon>Lithohypha</taxon>
    </lineage>
</organism>
<dbReference type="InterPro" id="IPR011006">
    <property type="entry name" value="CheY-like_superfamily"/>
</dbReference>
<reference evidence="9 10" key="1">
    <citation type="submission" date="2023-08" db="EMBL/GenBank/DDBJ databases">
        <title>Black Yeasts Isolated from many extreme environments.</title>
        <authorList>
            <person name="Coleine C."/>
            <person name="Stajich J.E."/>
            <person name="Selbmann L."/>
        </authorList>
    </citation>
    <scope>NUCLEOTIDE SEQUENCE [LARGE SCALE GENOMIC DNA]</scope>
    <source>
        <strain evidence="9 10">CCFEE 5910</strain>
    </source>
</reference>
<dbReference type="NCBIfam" id="TIGR00229">
    <property type="entry name" value="sensory_box"/>
    <property type="match status" value="1"/>
</dbReference>
<dbReference type="SUPFAM" id="SSF47384">
    <property type="entry name" value="Homodimeric domain of signal transducing histidine kinase"/>
    <property type="match status" value="1"/>
</dbReference>
<dbReference type="InterPro" id="IPR004358">
    <property type="entry name" value="Sig_transdc_His_kin-like_C"/>
</dbReference>
<evidence type="ECO:0000259" key="8">
    <source>
        <dbReference type="PROSITE" id="PS50113"/>
    </source>
</evidence>
<dbReference type="InterPro" id="IPR001610">
    <property type="entry name" value="PAC"/>
</dbReference>
<dbReference type="Gene3D" id="3.30.450.20">
    <property type="entry name" value="PAS domain"/>
    <property type="match status" value="1"/>
</dbReference>
<dbReference type="Gene3D" id="3.30.565.10">
    <property type="entry name" value="Histidine kinase-like ATPase, C-terminal domain"/>
    <property type="match status" value="1"/>
</dbReference>
<feature type="region of interest" description="Disordered" evidence="4">
    <location>
        <begin position="155"/>
        <end position="184"/>
    </location>
</feature>
<feature type="domain" description="Response regulatory" evidence="6">
    <location>
        <begin position="895"/>
        <end position="1022"/>
    </location>
</feature>
<feature type="domain" description="Histidine kinase" evidence="5">
    <location>
        <begin position="593"/>
        <end position="808"/>
    </location>
</feature>
<evidence type="ECO:0000256" key="1">
    <source>
        <dbReference type="ARBA" id="ARBA00022553"/>
    </source>
</evidence>
<evidence type="ECO:0000313" key="9">
    <source>
        <dbReference type="EMBL" id="KAK5080491.1"/>
    </source>
</evidence>
<dbReference type="InterPro" id="IPR003594">
    <property type="entry name" value="HATPase_dom"/>
</dbReference>
<feature type="compositionally biased region" description="Polar residues" evidence="4">
    <location>
        <begin position="815"/>
        <end position="828"/>
    </location>
</feature>
<dbReference type="Pfam" id="PF02518">
    <property type="entry name" value="HATPase_c"/>
    <property type="match status" value="1"/>
</dbReference>
<dbReference type="PROSITE" id="PS50113">
    <property type="entry name" value="PAC"/>
    <property type="match status" value="1"/>
</dbReference>
<accession>A0AAN7QPL0</accession>
<dbReference type="AlphaFoldDB" id="A0AAN7QPL0"/>
<dbReference type="CDD" id="cd00082">
    <property type="entry name" value="HisKA"/>
    <property type="match status" value="1"/>
</dbReference>
<dbReference type="SMART" id="SM00388">
    <property type="entry name" value="HisKA"/>
    <property type="match status" value="1"/>
</dbReference>
<dbReference type="PANTHER" id="PTHR45339:SF1">
    <property type="entry name" value="HYBRID SIGNAL TRANSDUCTION HISTIDINE KINASE J"/>
    <property type="match status" value="1"/>
</dbReference>
<evidence type="ECO:0000313" key="10">
    <source>
        <dbReference type="Proteomes" id="UP001309876"/>
    </source>
</evidence>
<dbReference type="SMART" id="SM00086">
    <property type="entry name" value="PAC"/>
    <property type="match status" value="1"/>
</dbReference>
<dbReference type="GO" id="GO:0000155">
    <property type="term" value="F:phosphorelay sensor kinase activity"/>
    <property type="evidence" value="ECO:0007669"/>
    <property type="project" value="InterPro"/>
</dbReference>
<evidence type="ECO:0000259" key="5">
    <source>
        <dbReference type="PROSITE" id="PS50109"/>
    </source>
</evidence>
<feature type="compositionally biased region" description="Low complexity" evidence="4">
    <location>
        <begin position="158"/>
        <end position="172"/>
    </location>
</feature>
<dbReference type="InterPro" id="IPR001789">
    <property type="entry name" value="Sig_transdc_resp-reg_receiver"/>
</dbReference>
<evidence type="ECO:0000259" key="7">
    <source>
        <dbReference type="PROSITE" id="PS50112"/>
    </source>
</evidence>
<sequence>MDWVSPAAQHTLQSAVFHVQPTPTIILSENSSIVLVNKAAQRLFQPSDTGSLLNTYISDLPIHWKKDDPDEDLQHLLIRAHNDEVDTSRASSAHWDYPEEGGILKLQVEISRDDTEGTVCACMLVSSFETANDRFRVLSFENLQRQHFTRMTLVNVGPLPSSGSRPTSPSSSEKATPYPGAVDSTVADQDNFKPRFAQLCDAIYDSEERHSFFMATDNTFALCSYRGDRNIQPVEVDDLNMFLDNFDVWDEHFQTQLPFSEYPVVRLNRDRKHFRMRLGLKKDGRDMVVDIAGDPICNRQTGEYIGGVAWVTPLGNYNDMKTAEFKHICDCLPHMLWTIDASGHADYFSQSWYDFTGLTEEQSMGLAYTNVIDKEDLDQLWSHFHRAKHERSGVHTEAKYKRKDGQWVWMHVRSKPVMDSNNNVLKWYGTCTEVHEMVTERREAETKKLQMMEMLSMNEIGLFEVADRNLRVLEGRMHWLSDERRTRVWKELDDRKGPGIEELKRQIGALQKGKGESSIFEGLIRSRWYKFRLLRDGVEEPEGPEKPKKVLGCSVDVTSLHERAAIQAENHRLTLEASLEIEKNRLKTAFLAHMSHEIRTPIAGIIGTADMLAESNLDAEQRDCVSNIQVSGNNLLTIVNDILDLSKIEAGQLKFEKTKWNLCDLVNQVRDLFKRIARNKSLELTCDCQSSEIEMVGDPGRVKQILTNLVSNAIKFTSQGSIELSTTEEGAKVKIAVQDSGEGIDDDTIAMLFKPFVQGDASTARRHGGTGLGLAISRNLAEKMGGDVALESSPGKGTRAILTLPKEMGSAGLPVQSSDQPQPQTQKPTSAGLALPGATAAASKPITNTATRSDTKEPIHSSPVLTTPLAPTTPLPRSQPAAASSQQLDADKPPLILIVEDNNINQKVTVDLVRKLGYRTHAVWNGQEALDYLTSSSSASSLKPLPAAILMDCQMPLLDGYEATKRLRMDEKYKVASRVPVIALTASAIQGDQEKCQASGMDDYLSKPVNKILLKAILEKWVLFA</sequence>
<evidence type="ECO:0008006" key="11">
    <source>
        <dbReference type="Google" id="ProtNLM"/>
    </source>
</evidence>
<keyword evidence="1 3" id="KW-0597">Phosphoprotein</keyword>
<dbReference type="SUPFAM" id="SSF55785">
    <property type="entry name" value="PYP-like sensor domain (PAS domain)"/>
    <property type="match status" value="1"/>
</dbReference>
<dbReference type="InterPro" id="IPR000700">
    <property type="entry name" value="PAS-assoc_C"/>
</dbReference>
<feature type="region of interest" description="Disordered" evidence="4">
    <location>
        <begin position="810"/>
        <end position="887"/>
    </location>
</feature>
<dbReference type="FunFam" id="3.30.450.20:FF:000099">
    <property type="entry name" value="Sensory box sensor histidine kinase"/>
    <property type="match status" value="1"/>
</dbReference>
<evidence type="ECO:0000259" key="6">
    <source>
        <dbReference type="PROSITE" id="PS50110"/>
    </source>
</evidence>
<keyword evidence="10" id="KW-1185">Reference proteome</keyword>
<evidence type="ECO:0000256" key="3">
    <source>
        <dbReference type="PROSITE-ProRule" id="PRU00169"/>
    </source>
</evidence>
<dbReference type="FunFam" id="3.30.565.10:FF:000010">
    <property type="entry name" value="Sensor histidine kinase RcsC"/>
    <property type="match status" value="1"/>
</dbReference>
<dbReference type="SUPFAM" id="SSF52172">
    <property type="entry name" value="CheY-like"/>
    <property type="match status" value="1"/>
</dbReference>